<dbReference type="Proteomes" id="UP000095282">
    <property type="component" value="Unplaced"/>
</dbReference>
<dbReference type="PANTHER" id="PTHR21503:SF8">
    <property type="entry name" value="F-BOX ASSOCIATED DOMAIN-CONTAINING PROTEIN-RELATED"/>
    <property type="match status" value="1"/>
</dbReference>
<keyword evidence="2" id="KW-1185">Reference proteome</keyword>
<dbReference type="InterPro" id="IPR012885">
    <property type="entry name" value="F-box_Sdz-33"/>
</dbReference>
<dbReference type="AlphaFoldDB" id="A0A1I7TXA4"/>
<dbReference type="WBParaSite" id="Csp11.Scaffold629.g12724.t1">
    <property type="protein sequence ID" value="Csp11.Scaffold629.g12724.t1"/>
    <property type="gene ID" value="Csp11.Scaffold629.g12724"/>
</dbReference>
<reference evidence="3" key="1">
    <citation type="submission" date="2016-11" db="UniProtKB">
        <authorList>
            <consortium name="WormBaseParasite"/>
        </authorList>
    </citation>
    <scope>IDENTIFICATION</scope>
</reference>
<dbReference type="Pfam" id="PF07735">
    <property type="entry name" value="FBA_2"/>
    <property type="match status" value="1"/>
</dbReference>
<organism evidence="2 3">
    <name type="scientific">Caenorhabditis tropicalis</name>
    <dbReference type="NCBI Taxonomy" id="1561998"/>
    <lineage>
        <taxon>Eukaryota</taxon>
        <taxon>Metazoa</taxon>
        <taxon>Ecdysozoa</taxon>
        <taxon>Nematoda</taxon>
        <taxon>Chromadorea</taxon>
        <taxon>Rhabditida</taxon>
        <taxon>Rhabditina</taxon>
        <taxon>Rhabditomorpha</taxon>
        <taxon>Rhabditoidea</taxon>
        <taxon>Rhabditidae</taxon>
        <taxon>Peloderinae</taxon>
        <taxon>Caenorhabditis</taxon>
    </lineage>
</organism>
<evidence type="ECO:0000313" key="3">
    <source>
        <dbReference type="WBParaSite" id="Csp11.Scaffold629.g12724.t1"/>
    </source>
</evidence>
<name>A0A1I7TXA4_9PELO</name>
<feature type="domain" description="Sdz-33 F-box" evidence="1">
    <location>
        <begin position="193"/>
        <end position="237"/>
    </location>
</feature>
<proteinExistence type="predicted"/>
<sequence length="326" mass="37697">MDHFPLFHLPAVAFAEVIRRLPLYDIREAPRLSVKMAKKMFVELVDKWGTECVEYHVSSSLITTNNSMEMGNSKVPISIELNEDSEYIINLSFQDKFEGLKLITEHLCSLFKTDISNVYVSSVLHPDGPANLMEWILERQKGFPDFIQKCGRRTDTADTAIEHISDKENRTIFSVLDKNQGSVTASKMEGKWLNLRQCFWLTLDNLLSVNCSVLNVTESQLKNVEMNRFLKKWMESDMKFKEMKVHMEVIDSDVLFSGTSVTKREVDVKRIYPRFDSSSCYEINGGFDIKRKDGMIATIIQDQGPDQERLFHMIVWEKKADKPLFN</sequence>
<accession>A0A1I7TXA4</accession>
<dbReference type="PANTHER" id="PTHR21503">
    <property type="entry name" value="F-BOX-CONTAINING HYPOTHETICAL PROTEIN C.ELEGANS"/>
    <property type="match status" value="1"/>
</dbReference>
<evidence type="ECO:0000259" key="1">
    <source>
        <dbReference type="Pfam" id="PF07735"/>
    </source>
</evidence>
<evidence type="ECO:0000313" key="2">
    <source>
        <dbReference type="Proteomes" id="UP000095282"/>
    </source>
</evidence>
<dbReference type="eggNOG" id="ENOG502TJPX">
    <property type="taxonomic scope" value="Eukaryota"/>
</dbReference>
<protein>
    <submittedName>
        <fullName evidence="3">FBA_2 domain-containing protein</fullName>
    </submittedName>
</protein>